<dbReference type="InterPro" id="IPR011991">
    <property type="entry name" value="ArsR-like_HTH"/>
</dbReference>
<keyword evidence="3" id="KW-1185">Reference proteome</keyword>
<evidence type="ECO:0000259" key="1">
    <source>
        <dbReference type="PROSITE" id="PS50995"/>
    </source>
</evidence>
<evidence type="ECO:0000313" key="2">
    <source>
        <dbReference type="EMBL" id="MDN4610620.1"/>
    </source>
</evidence>
<dbReference type="SUPFAM" id="SSF46785">
    <property type="entry name" value="Winged helix' DNA-binding domain"/>
    <property type="match status" value="1"/>
</dbReference>
<reference evidence="2" key="1">
    <citation type="submission" date="2023-06" db="EMBL/GenBank/DDBJ databases">
        <title>MT1 and MT2 Draft Genomes of Novel Species.</title>
        <authorList>
            <person name="Venkateswaran K."/>
        </authorList>
    </citation>
    <scope>NUCLEOTIDE SEQUENCE</scope>
    <source>
        <strain evidence="2">IIF3SC-B10</strain>
    </source>
</reference>
<proteinExistence type="predicted"/>
<gene>
    <name evidence="2" type="ORF">P5G52_07020</name>
</gene>
<dbReference type="RefSeq" id="WP_301225958.1">
    <property type="nucleotide sequence ID" value="NZ_JAROCG010000001.1"/>
</dbReference>
<dbReference type="InterPro" id="IPR036388">
    <property type="entry name" value="WH-like_DNA-bd_sf"/>
</dbReference>
<dbReference type="Proteomes" id="UP001174209">
    <property type="component" value="Unassembled WGS sequence"/>
</dbReference>
<protein>
    <submittedName>
        <fullName evidence="2">MarR family winged helix-turn-helix transcriptional regulator</fullName>
    </submittedName>
</protein>
<dbReference type="InterPro" id="IPR039422">
    <property type="entry name" value="MarR/SlyA-like"/>
</dbReference>
<dbReference type="CDD" id="cd00090">
    <property type="entry name" value="HTH_ARSR"/>
    <property type="match status" value="1"/>
</dbReference>
<accession>A0ABT8JZM8</accession>
<sequence length="174" mass="18808">MEGRDERAGSDSRRAALDAVEEKAAAMCRSEQLVCRVLARDIDPGMEPAAYSVLTAVRIARACRVTDLAATLGMSKSAVSGHVAALQRLGLVERRRTGDDERSHPVALTEEGMRRVERARGARRRAFRRQLEGWNQADVVDLVGLLSRFNASYLGAEVGGGTAPGTSVQLPHPD</sequence>
<name>A0ABT8JZM8_9MICC</name>
<dbReference type="SMART" id="SM00347">
    <property type="entry name" value="HTH_MARR"/>
    <property type="match status" value="1"/>
</dbReference>
<dbReference type="PANTHER" id="PTHR33164">
    <property type="entry name" value="TRANSCRIPTIONAL REGULATOR, MARR FAMILY"/>
    <property type="match status" value="1"/>
</dbReference>
<feature type="domain" description="HTH marR-type" evidence="1">
    <location>
        <begin position="14"/>
        <end position="151"/>
    </location>
</feature>
<comment type="caution">
    <text evidence="2">The sequence shown here is derived from an EMBL/GenBank/DDBJ whole genome shotgun (WGS) entry which is preliminary data.</text>
</comment>
<organism evidence="2 3">
    <name type="scientific">Arthrobacter burdickii</name>
    <dbReference type="NCBI Taxonomy" id="3035920"/>
    <lineage>
        <taxon>Bacteria</taxon>
        <taxon>Bacillati</taxon>
        <taxon>Actinomycetota</taxon>
        <taxon>Actinomycetes</taxon>
        <taxon>Micrococcales</taxon>
        <taxon>Micrococcaceae</taxon>
        <taxon>Arthrobacter</taxon>
    </lineage>
</organism>
<dbReference type="EMBL" id="JAROCG010000001">
    <property type="protein sequence ID" value="MDN4610620.1"/>
    <property type="molecule type" value="Genomic_DNA"/>
</dbReference>
<dbReference type="Gene3D" id="1.10.10.10">
    <property type="entry name" value="Winged helix-like DNA-binding domain superfamily/Winged helix DNA-binding domain"/>
    <property type="match status" value="1"/>
</dbReference>
<dbReference type="PROSITE" id="PS50995">
    <property type="entry name" value="HTH_MARR_2"/>
    <property type="match status" value="1"/>
</dbReference>
<evidence type="ECO:0000313" key="3">
    <source>
        <dbReference type="Proteomes" id="UP001174209"/>
    </source>
</evidence>
<dbReference type="InterPro" id="IPR000835">
    <property type="entry name" value="HTH_MarR-typ"/>
</dbReference>
<dbReference type="InterPro" id="IPR036390">
    <property type="entry name" value="WH_DNA-bd_sf"/>
</dbReference>
<dbReference type="Pfam" id="PF12802">
    <property type="entry name" value="MarR_2"/>
    <property type="match status" value="1"/>
</dbReference>
<dbReference type="PANTHER" id="PTHR33164:SF57">
    <property type="entry name" value="MARR-FAMILY TRANSCRIPTIONAL REGULATOR"/>
    <property type="match status" value="1"/>
</dbReference>